<dbReference type="GO" id="GO:0005886">
    <property type="term" value="C:plasma membrane"/>
    <property type="evidence" value="ECO:0007669"/>
    <property type="project" value="InterPro"/>
</dbReference>
<dbReference type="InterPro" id="IPR033879">
    <property type="entry name" value="UPP_Pase"/>
</dbReference>
<comment type="catalytic activity">
    <reaction evidence="3">
        <text>di-trans,octa-cis-undecaprenyl diphosphate + H2O = di-trans,octa-cis-undecaprenyl phosphate + phosphate + H(+)</text>
        <dbReference type="Rhea" id="RHEA:28094"/>
        <dbReference type="ChEBI" id="CHEBI:15377"/>
        <dbReference type="ChEBI" id="CHEBI:15378"/>
        <dbReference type="ChEBI" id="CHEBI:43474"/>
        <dbReference type="ChEBI" id="CHEBI:58405"/>
        <dbReference type="ChEBI" id="CHEBI:60392"/>
        <dbReference type="EC" id="3.6.1.27"/>
    </reaction>
</comment>
<comment type="caution">
    <text evidence="6">The sequence shown here is derived from an EMBL/GenBank/DDBJ whole genome shotgun (WGS) entry which is preliminary data.</text>
</comment>
<dbReference type="CDD" id="cd03385">
    <property type="entry name" value="PAP2_BcrC_like"/>
    <property type="match status" value="1"/>
</dbReference>
<feature type="transmembrane region" description="Helical" evidence="4">
    <location>
        <begin position="57"/>
        <end position="80"/>
    </location>
</feature>
<dbReference type="Pfam" id="PF01569">
    <property type="entry name" value="PAP2"/>
    <property type="match status" value="1"/>
</dbReference>
<evidence type="ECO:0000259" key="5">
    <source>
        <dbReference type="SMART" id="SM00014"/>
    </source>
</evidence>
<sequence length="198" mass="22351">MLLENLNVQLFHLINAPITASPLDIHFGIFMANDTLYLLIFSLLIAWFLGRYSTKALVLKAVVTTVIALLIGYLVSLIYPHPRPFVVETGQTLIAHAATASFPSNHMLIFSSIALCYLFAKQVKLGLALLVLAIMVAWARIYVGVHFPFDMLGALIIAFLTNLMIQQLWPRFQQPIMDIALKIYHYFFAFLLNKGIIR</sequence>
<dbReference type="Gene3D" id="1.20.144.10">
    <property type="entry name" value="Phosphatidic acid phosphatase type 2/haloperoxidase"/>
    <property type="match status" value="1"/>
</dbReference>
<evidence type="ECO:0000313" key="7">
    <source>
        <dbReference type="Proteomes" id="UP001243844"/>
    </source>
</evidence>
<feature type="transmembrane region" description="Helical" evidence="4">
    <location>
        <begin position="25"/>
        <end position="50"/>
    </location>
</feature>
<evidence type="ECO:0000313" key="6">
    <source>
        <dbReference type="EMBL" id="MDQ8935962.1"/>
    </source>
</evidence>
<dbReference type="AlphaFoldDB" id="A0AAW8J906"/>
<dbReference type="RefSeq" id="WP_308981487.1">
    <property type="nucleotide sequence ID" value="NZ_JAVIDL010000016.1"/>
</dbReference>
<dbReference type="SUPFAM" id="SSF48317">
    <property type="entry name" value="Acid phosphatase/Vanadium-dependent haloperoxidase"/>
    <property type="match status" value="1"/>
</dbReference>
<dbReference type="EC" id="3.6.1.27" evidence="1"/>
<keyword evidence="4" id="KW-1133">Transmembrane helix</keyword>
<evidence type="ECO:0000256" key="4">
    <source>
        <dbReference type="SAM" id="Phobius"/>
    </source>
</evidence>
<proteinExistence type="predicted"/>
<dbReference type="SMART" id="SM00014">
    <property type="entry name" value="acidPPc"/>
    <property type="match status" value="1"/>
</dbReference>
<feature type="domain" description="Phosphatidic acid phosphatase type 2/haloperoxidase" evidence="5">
    <location>
        <begin position="57"/>
        <end position="166"/>
    </location>
</feature>
<feature type="transmembrane region" description="Helical" evidence="4">
    <location>
        <begin position="100"/>
        <end position="120"/>
    </location>
</feature>
<dbReference type="PANTHER" id="PTHR14969:SF13">
    <property type="entry name" value="AT30094P"/>
    <property type="match status" value="1"/>
</dbReference>
<feature type="transmembrane region" description="Helical" evidence="4">
    <location>
        <begin position="127"/>
        <end position="145"/>
    </location>
</feature>
<evidence type="ECO:0000256" key="2">
    <source>
        <dbReference type="ARBA" id="ARBA00032707"/>
    </source>
</evidence>
<evidence type="ECO:0000256" key="1">
    <source>
        <dbReference type="ARBA" id="ARBA00012374"/>
    </source>
</evidence>
<dbReference type="InterPro" id="IPR036938">
    <property type="entry name" value="PAP2/HPO_sf"/>
</dbReference>
<accession>A0AAW8J906</accession>
<protein>
    <recommendedName>
        <fullName evidence="1">undecaprenyl-diphosphate phosphatase</fullName>
        <ecNumber evidence="1">3.6.1.27</ecNumber>
    </recommendedName>
    <alternativeName>
        <fullName evidence="2">Undecaprenyl pyrophosphate phosphatase</fullName>
    </alternativeName>
</protein>
<feature type="transmembrane region" description="Helical" evidence="4">
    <location>
        <begin position="151"/>
        <end position="169"/>
    </location>
</feature>
<dbReference type="GO" id="GO:0050380">
    <property type="term" value="F:undecaprenyl-diphosphatase activity"/>
    <property type="evidence" value="ECO:0007669"/>
    <property type="project" value="UniProtKB-EC"/>
</dbReference>
<gene>
    <name evidence="6" type="ORF">RFH47_09500</name>
</gene>
<evidence type="ECO:0000256" key="3">
    <source>
        <dbReference type="ARBA" id="ARBA00047594"/>
    </source>
</evidence>
<reference evidence="6" key="1">
    <citation type="submission" date="2023-08" db="EMBL/GenBank/DDBJ databases">
        <title>Emergence of clinically-relevant ST2 carbapenem-resistant Acinetobacter baumannii strains in hospital sewages in Zhejiang, East of China.</title>
        <authorList>
            <person name="Kaichao C."/>
            <person name="Zhang R."/>
        </authorList>
    </citation>
    <scope>NUCLEOTIDE SEQUENCE</scope>
    <source>
        <strain evidence="6">M-RB-37</strain>
    </source>
</reference>
<organism evidence="6 7">
    <name type="scientific">Acinetobacter rudis</name>
    <dbReference type="NCBI Taxonomy" id="632955"/>
    <lineage>
        <taxon>Bacteria</taxon>
        <taxon>Pseudomonadati</taxon>
        <taxon>Pseudomonadota</taxon>
        <taxon>Gammaproteobacteria</taxon>
        <taxon>Moraxellales</taxon>
        <taxon>Moraxellaceae</taxon>
        <taxon>Acinetobacter</taxon>
    </lineage>
</organism>
<name>A0AAW8J906_9GAMM</name>
<dbReference type="PANTHER" id="PTHR14969">
    <property type="entry name" value="SPHINGOSINE-1-PHOSPHATE PHOSPHOHYDROLASE"/>
    <property type="match status" value="1"/>
</dbReference>
<dbReference type="InterPro" id="IPR000326">
    <property type="entry name" value="PAP2/HPO"/>
</dbReference>
<dbReference type="EMBL" id="JAVIDL010000016">
    <property type="protein sequence ID" value="MDQ8935962.1"/>
    <property type="molecule type" value="Genomic_DNA"/>
</dbReference>
<keyword evidence="4" id="KW-0472">Membrane</keyword>
<keyword evidence="4" id="KW-0812">Transmembrane</keyword>
<dbReference type="Proteomes" id="UP001243844">
    <property type="component" value="Unassembled WGS sequence"/>
</dbReference>